<feature type="domain" description="EGF-like" evidence="6">
    <location>
        <begin position="149"/>
        <end position="186"/>
    </location>
</feature>
<dbReference type="Gene3D" id="2.10.25.10">
    <property type="entry name" value="Laminin"/>
    <property type="match status" value="1"/>
</dbReference>
<sequence length="952" mass="105033">MDIIKLCAVLSIASLTLSQTAPPCNQNFTGNDVFDSITSPGYPQFYPIRSTCLYSIIFENPGVKYDINMYIANFRTYVYRSSRDSLIINNREYYGDGAVSRTALQIGQTYLFRGVDQFQLLFYATSGSSQQGFSIDFVTLESAAGSPDTVEGCEGVTCENGGTCHSHGPGDWFCYCRTGYLGDLCQFIPNTHDCPKTFNEDGNQITGEIRSTYYPSNYPNNHFCDFVIFNTTVGETFSFYVEDFITESGYDVLCVGDLVNCYSGDGRSSRNALRVGQTYTYPVTDTTFRLSFRTDRSRTYRGFRLSYALINTNQSIDITTPGRTNKGTEFTFAFLPHQQNSLSGDTQFYITCETPTAVTVFFSLTGQTTNYTVDPFTPLLIDVPSNIRTTEGLEQKGIRVTSDANVTVAAYSSTVGSADGFLVLPEVHLGTQHVVAAYTPSAGSYSYIIIVGLDNFTTAWIVPRNDSINEGDGGYDYDNALRIDLYDTQTYTYRSTRDLTGVKVVSDRPVAVISGCDYAQVPEGTEAGDQLVEMIPSVISLGYDFIVAPISERIGGEIVRVISWTDDTLVRLPESGFSNTIDEGQFTEILATSGSASFIQCNKKCLVVQYNKGYQRDGIGSDPFMAIIPPIQQYTQNNIFKIPTGFRSYVNVVIQTAHKDGLQLTGTNVSSIASFIEIPNSDYSYVQIPLNDDPEFLLTHSGGDQYEWYALLYGHSSISNTYRGYGYPLGMQLDPLEPPATEEPKETEPPVTAPPGNITERCRCNMRILGNMTAGEAEFATLVHDLPDINYFHPQVNCDACLSTLQRCPIDCRAAVLEQWGDSGLSSDIIVDTPNGPRTKAFGQLMCERHYVTIPPPGRKIGVFYRAGNCMPTPDDAALLIGAITGSGGPYLCCSEAEVPIVGTIPVWDPDCNGEPLYLQQENMLSSVADIYKLKGIPQNEIDNYIKEIRQN</sequence>
<evidence type="ECO:0000256" key="1">
    <source>
        <dbReference type="ARBA" id="ARBA00023157"/>
    </source>
</evidence>
<dbReference type="PROSITE" id="PS50026">
    <property type="entry name" value="EGF_3"/>
    <property type="match status" value="1"/>
</dbReference>
<dbReference type="AlphaFoldDB" id="A0A8S4N0E8"/>
<dbReference type="InterPro" id="IPR000859">
    <property type="entry name" value="CUB_dom"/>
</dbReference>
<dbReference type="InterPro" id="IPR000742">
    <property type="entry name" value="EGF"/>
</dbReference>
<evidence type="ECO:0000313" key="7">
    <source>
        <dbReference type="EMBL" id="CAH1774296.1"/>
    </source>
</evidence>
<dbReference type="SMART" id="SM00042">
    <property type="entry name" value="CUB"/>
    <property type="match status" value="2"/>
</dbReference>
<feature type="domain" description="CUB" evidence="5">
    <location>
        <begin position="24"/>
        <end position="140"/>
    </location>
</feature>
<dbReference type="PANTHER" id="PTHR46534:SF1">
    <property type="entry name" value="IGGFC-BINDING PROTEIN N-TERMINAL DOMAIN-CONTAINING PROTEIN"/>
    <property type="match status" value="1"/>
</dbReference>
<comment type="caution">
    <text evidence="2">Lacks conserved residue(s) required for the propagation of feature annotation.</text>
</comment>
<dbReference type="PROSITE" id="PS01186">
    <property type="entry name" value="EGF_2"/>
    <property type="match status" value="1"/>
</dbReference>
<keyword evidence="2" id="KW-0245">EGF-like domain</keyword>
<feature type="disulfide bond" evidence="2">
    <location>
        <begin position="176"/>
        <end position="185"/>
    </location>
</feature>
<keyword evidence="8" id="KW-1185">Reference proteome</keyword>
<evidence type="ECO:0000256" key="4">
    <source>
        <dbReference type="SAM" id="SignalP"/>
    </source>
</evidence>
<dbReference type="Pfam" id="PF00431">
    <property type="entry name" value="CUB"/>
    <property type="match status" value="1"/>
</dbReference>
<dbReference type="InterPro" id="IPR035234">
    <property type="entry name" value="IgGFc-bd_N"/>
</dbReference>
<dbReference type="OrthoDB" id="6142386at2759"/>
<dbReference type="PROSITE" id="PS01180">
    <property type="entry name" value="CUB"/>
    <property type="match status" value="2"/>
</dbReference>
<dbReference type="PANTHER" id="PTHR46534">
    <property type="entry name" value="IGGFC_BINDING DOMAIN-CONTAINING PROTEIN"/>
    <property type="match status" value="1"/>
</dbReference>
<feature type="region of interest" description="Disordered" evidence="3">
    <location>
        <begin position="735"/>
        <end position="756"/>
    </location>
</feature>
<dbReference type="SUPFAM" id="SSF57196">
    <property type="entry name" value="EGF/Laminin"/>
    <property type="match status" value="1"/>
</dbReference>
<comment type="caution">
    <text evidence="7">The sequence shown here is derived from an EMBL/GenBank/DDBJ whole genome shotgun (WGS) entry which is preliminary data.</text>
</comment>
<organism evidence="7 8">
    <name type="scientific">Owenia fusiformis</name>
    <name type="common">Polychaete worm</name>
    <dbReference type="NCBI Taxonomy" id="6347"/>
    <lineage>
        <taxon>Eukaryota</taxon>
        <taxon>Metazoa</taxon>
        <taxon>Spiralia</taxon>
        <taxon>Lophotrochozoa</taxon>
        <taxon>Annelida</taxon>
        <taxon>Polychaeta</taxon>
        <taxon>Sedentaria</taxon>
        <taxon>Canalipalpata</taxon>
        <taxon>Sabellida</taxon>
        <taxon>Oweniida</taxon>
        <taxon>Oweniidae</taxon>
        <taxon>Owenia</taxon>
    </lineage>
</organism>
<feature type="chain" id="PRO_5035867624" evidence="4">
    <location>
        <begin position="19"/>
        <end position="952"/>
    </location>
</feature>
<dbReference type="Proteomes" id="UP000749559">
    <property type="component" value="Unassembled WGS sequence"/>
</dbReference>
<dbReference type="InterPro" id="IPR035914">
    <property type="entry name" value="Sperma_CUB_dom_sf"/>
</dbReference>
<evidence type="ECO:0000256" key="3">
    <source>
        <dbReference type="SAM" id="MobiDB-lite"/>
    </source>
</evidence>
<evidence type="ECO:0000256" key="2">
    <source>
        <dbReference type="PROSITE-ProRule" id="PRU00076"/>
    </source>
</evidence>
<reference evidence="7" key="1">
    <citation type="submission" date="2022-03" db="EMBL/GenBank/DDBJ databases">
        <authorList>
            <person name="Martin C."/>
        </authorList>
    </citation>
    <scope>NUCLEOTIDE SEQUENCE</scope>
</reference>
<gene>
    <name evidence="7" type="ORF">OFUS_LOCUS1788</name>
</gene>
<feature type="signal peptide" evidence="4">
    <location>
        <begin position="1"/>
        <end position="18"/>
    </location>
</feature>
<keyword evidence="4" id="KW-0732">Signal</keyword>
<evidence type="ECO:0000313" key="8">
    <source>
        <dbReference type="Proteomes" id="UP000749559"/>
    </source>
</evidence>
<dbReference type="SUPFAM" id="SSF49854">
    <property type="entry name" value="Spermadhesin, CUB domain"/>
    <property type="match status" value="2"/>
</dbReference>
<dbReference type="EMBL" id="CAIIXF020000001">
    <property type="protein sequence ID" value="CAH1774296.1"/>
    <property type="molecule type" value="Genomic_DNA"/>
</dbReference>
<evidence type="ECO:0000259" key="5">
    <source>
        <dbReference type="PROSITE" id="PS01180"/>
    </source>
</evidence>
<name>A0A8S4N0E8_OWEFU</name>
<protein>
    <submittedName>
        <fullName evidence="7">Uncharacterized protein</fullName>
    </submittedName>
</protein>
<dbReference type="PROSITE" id="PS00022">
    <property type="entry name" value="EGF_1"/>
    <property type="match status" value="1"/>
</dbReference>
<dbReference type="SMART" id="SM00181">
    <property type="entry name" value="EGF"/>
    <property type="match status" value="1"/>
</dbReference>
<feature type="domain" description="CUB" evidence="5">
    <location>
        <begin position="194"/>
        <end position="310"/>
    </location>
</feature>
<evidence type="ECO:0000259" key="6">
    <source>
        <dbReference type="PROSITE" id="PS50026"/>
    </source>
</evidence>
<keyword evidence="1 2" id="KW-1015">Disulfide bond</keyword>
<dbReference type="Pfam" id="PF17517">
    <property type="entry name" value="IgGFc_binding"/>
    <property type="match status" value="1"/>
</dbReference>
<dbReference type="Gene3D" id="2.60.120.290">
    <property type="entry name" value="Spermadhesin, CUB domain"/>
    <property type="match status" value="2"/>
</dbReference>
<accession>A0A8S4N0E8</accession>
<proteinExistence type="predicted"/>
<dbReference type="CDD" id="cd00041">
    <property type="entry name" value="CUB"/>
    <property type="match status" value="1"/>
</dbReference>